<organism evidence="1 2">
    <name type="scientific">Funneliformis caledonium</name>
    <dbReference type="NCBI Taxonomy" id="1117310"/>
    <lineage>
        <taxon>Eukaryota</taxon>
        <taxon>Fungi</taxon>
        <taxon>Fungi incertae sedis</taxon>
        <taxon>Mucoromycota</taxon>
        <taxon>Glomeromycotina</taxon>
        <taxon>Glomeromycetes</taxon>
        <taxon>Glomerales</taxon>
        <taxon>Glomeraceae</taxon>
        <taxon>Funneliformis</taxon>
    </lineage>
</organism>
<accession>A0A9N9NPL5</accession>
<name>A0A9N9NPL5_9GLOM</name>
<dbReference type="EMBL" id="CAJVPQ010021338">
    <property type="protein sequence ID" value="CAG8758124.1"/>
    <property type="molecule type" value="Genomic_DNA"/>
</dbReference>
<evidence type="ECO:0000313" key="2">
    <source>
        <dbReference type="Proteomes" id="UP000789570"/>
    </source>
</evidence>
<feature type="non-terminal residue" evidence="1">
    <location>
        <position position="1"/>
    </location>
</feature>
<reference evidence="1" key="1">
    <citation type="submission" date="2021-06" db="EMBL/GenBank/DDBJ databases">
        <authorList>
            <person name="Kallberg Y."/>
            <person name="Tangrot J."/>
            <person name="Rosling A."/>
        </authorList>
    </citation>
    <scope>NUCLEOTIDE SEQUENCE</scope>
    <source>
        <strain evidence="1">UK204</strain>
    </source>
</reference>
<protein>
    <submittedName>
        <fullName evidence="1">17375_t:CDS:1</fullName>
    </submittedName>
</protein>
<sequence>KLRTDFTVGKEVNFAGSGSMEEKLNKASNNPDLVSRLIRSST</sequence>
<feature type="non-terminal residue" evidence="1">
    <location>
        <position position="42"/>
    </location>
</feature>
<evidence type="ECO:0000313" key="1">
    <source>
        <dbReference type="EMBL" id="CAG8758124.1"/>
    </source>
</evidence>
<dbReference type="Proteomes" id="UP000789570">
    <property type="component" value="Unassembled WGS sequence"/>
</dbReference>
<comment type="caution">
    <text evidence="1">The sequence shown here is derived from an EMBL/GenBank/DDBJ whole genome shotgun (WGS) entry which is preliminary data.</text>
</comment>
<gene>
    <name evidence="1" type="ORF">FCALED_LOCUS16745</name>
</gene>
<dbReference type="AlphaFoldDB" id="A0A9N9NPL5"/>
<keyword evidence="2" id="KW-1185">Reference proteome</keyword>
<proteinExistence type="predicted"/>